<sequence length="66" mass="7396">MHLRDDAGRGEAPLDVLGRIRRVAVEQRVQARAELRDAADPNNTLFLHGFIDLASSLLRNPRNHLA</sequence>
<gene>
    <name evidence="1" type="ORF">LDC_0246</name>
</gene>
<reference evidence="1" key="2">
    <citation type="journal article" date="2011" name="Microb. Ecol.">
        <title>Taxonomic and Functional Metagenomic Profiling of the Microbial Community in the Anoxic Sediment of a Sub-saline Shallow Lake (Laguna de Carrizo, Central Spain).</title>
        <authorList>
            <person name="Ferrer M."/>
            <person name="Guazzaroni M.E."/>
            <person name="Richter M."/>
            <person name="Garcia-Salamanca A."/>
            <person name="Yarza P."/>
            <person name="Suarez-Suarez A."/>
            <person name="Solano J."/>
            <person name="Alcaide M."/>
            <person name="van Dillewijn P."/>
            <person name="Molina-Henares M.A."/>
            <person name="Lopez-Cortes N."/>
            <person name="Al-Ramahi Y."/>
            <person name="Guerrero C."/>
            <person name="Acosta A."/>
            <person name="de Eugenio L.I."/>
            <person name="Martinez V."/>
            <person name="Marques S."/>
            <person name="Rojo F."/>
            <person name="Santero E."/>
            <person name="Genilloud O."/>
            <person name="Perez-Perez J."/>
            <person name="Rossello-Mora R."/>
            <person name="Ramos J.L."/>
        </authorList>
    </citation>
    <scope>NUCLEOTIDE SEQUENCE</scope>
</reference>
<comment type="caution">
    <text evidence="1">The sequence shown here is derived from an EMBL/GenBank/DDBJ whole genome shotgun (WGS) entry which is preliminary data.</text>
</comment>
<accession>D9PFG7</accession>
<dbReference type="EMBL" id="ADZX01000065">
    <property type="protein sequence ID" value="EFK97697.1"/>
    <property type="molecule type" value="Genomic_DNA"/>
</dbReference>
<name>D9PFG7_9ZZZZ</name>
<proteinExistence type="predicted"/>
<feature type="non-terminal residue" evidence="1">
    <location>
        <position position="66"/>
    </location>
</feature>
<organism evidence="1">
    <name type="scientific">sediment metagenome</name>
    <dbReference type="NCBI Taxonomy" id="749907"/>
    <lineage>
        <taxon>unclassified sequences</taxon>
        <taxon>metagenomes</taxon>
        <taxon>ecological metagenomes</taxon>
    </lineage>
</organism>
<evidence type="ECO:0000313" key="1">
    <source>
        <dbReference type="EMBL" id="EFK97697.1"/>
    </source>
</evidence>
<dbReference type="AlphaFoldDB" id="D9PFG7"/>
<reference evidence="1" key="1">
    <citation type="submission" date="2010-07" db="EMBL/GenBank/DDBJ databases">
        <authorList>
            <consortium name="CONSOLIDER consortium CSD2007-00005"/>
            <person name="Guazzaroni M.-E."/>
            <person name="Richter M."/>
            <person name="Garcia-Salamanca A."/>
            <person name="Yarza P."/>
            <person name="Ferrer M."/>
        </authorList>
    </citation>
    <scope>NUCLEOTIDE SEQUENCE</scope>
</reference>
<protein>
    <submittedName>
        <fullName evidence="1">Uncharacterized protein</fullName>
    </submittedName>
</protein>